<organism evidence="2 3">
    <name type="scientific">Deinococcus aluminii</name>
    <dbReference type="NCBI Taxonomy" id="1656885"/>
    <lineage>
        <taxon>Bacteria</taxon>
        <taxon>Thermotogati</taxon>
        <taxon>Deinococcota</taxon>
        <taxon>Deinococci</taxon>
        <taxon>Deinococcales</taxon>
        <taxon>Deinococcaceae</taxon>
        <taxon>Deinococcus</taxon>
    </lineage>
</organism>
<keyword evidence="1" id="KW-0472">Membrane</keyword>
<comment type="caution">
    <text evidence="2">The sequence shown here is derived from an EMBL/GenBank/DDBJ whole genome shotgun (WGS) entry which is preliminary data.</text>
</comment>
<name>A0ABP9XD14_9DEIO</name>
<reference evidence="2 3" key="1">
    <citation type="submission" date="2024-02" db="EMBL/GenBank/DDBJ databases">
        <title>Deinococcus aluminii NBRC 112889.</title>
        <authorList>
            <person name="Ichikawa N."/>
            <person name="Katano-Makiyama Y."/>
            <person name="Hidaka K."/>
        </authorList>
    </citation>
    <scope>NUCLEOTIDE SEQUENCE [LARGE SCALE GENOMIC DNA]</scope>
    <source>
        <strain evidence="2 3">NBRC 112889</strain>
    </source>
</reference>
<feature type="transmembrane region" description="Helical" evidence="1">
    <location>
        <begin position="120"/>
        <end position="142"/>
    </location>
</feature>
<keyword evidence="3" id="KW-1185">Reference proteome</keyword>
<accession>A0ABP9XD14</accession>
<feature type="transmembrane region" description="Helical" evidence="1">
    <location>
        <begin position="44"/>
        <end position="68"/>
    </location>
</feature>
<evidence type="ECO:0000256" key="1">
    <source>
        <dbReference type="SAM" id="Phobius"/>
    </source>
</evidence>
<dbReference type="Proteomes" id="UP001404956">
    <property type="component" value="Unassembled WGS sequence"/>
</dbReference>
<evidence type="ECO:0000313" key="3">
    <source>
        <dbReference type="Proteomes" id="UP001404956"/>
    </source>
</evidence>
<keyword evidence="1" id="KW-1133">Transmembrane helix</keyword>
<dbReference type="EMBL" id="BAABRV010000003">
    <property type="protein sequence ID" value="GAA5533277.1"/>
    <property type="molecule type" value="Genomic_DNA"/>
</dbReference>
<feature type="transmembrane region" description="Helical" evidence="1">
    <location>
        <begin position="80"/>
        <end position="100"/>
    </location>
</feature>
<evidence type="ECO:0000313" key="2">
    <source>
        <dbReference type="EMBL" id="GAA5533277.1"/>
    </source>
</evidence>
<proteinExistence type="predicted"/>
<gene>
    <name evidence="2" type="ORF">Dalu01_01676</name>
</gene>
<protein>
    <submittedName>
        <fullName evidence="2">Uncharacterized protein</fullName>
    </submittedName>
</protein>
<sequence length="251" mass="28090">MDGGFGYLVLLLVAPLFLSWLFACLMLPLAAVQALVEREGPARWALWRLLSAYAFLVFVPLATVLIGLRATSGRPGRIEDLAFGLTFPLALAGVVGVLLVSTQVSRLPRSPQRWRWWPRIGTTAIASTPALSLVLLVGGAYIQARWPIPDRALYGTWVSAVKHEDYQFRVVLEPDGTYRWMAREVNGKLVRDTKGQYSFDTHTHRISFDPQKAGEPGFSTSVEVNSIFVPKLSIPMSESQWLIKEERVDHR</sequence>
<keyword evidence="1" id="KW-0812">Transmembrane</keyword>